<evidence type="ECO:0008006" key="5">
    <source>
        <dbReference type="Google" id="ProtNLM"/>
    </source>
</evidence>
<evidence type="ECO:0000313" key="4">
    <source>
        <dbReference type="Proteomes" id="UP000314980"/>
    </source>
</evidence>
<dbReference type="InterPro" id="IPR002035">
    <property type="entry name" value="VWF_A"/>
</dbReference>
<dbReference type="SMART" id="SM00327">
    <property type="entry name" value="VWA"/>
    <property type="match status" value="1"/>
</dbReference>
<evidence type="ECO:0000259" key="2">
    <source>
        <dbReference type="PROSITE" id="PS51468"/>
    </source>
</evidence>
<dbReference type="InterPro" id="IPR013694">
    <property type="entry name" value="VIT"/>
</dbReference>
<dbReference type="PANTHER" id="PTHR45737">
    <property type="entry name" value="VON WILLEBRAND FACTOR A DOMAIN-CONTAINING PROTEIN 5A"/>
    <property type="match status" value="1"/>
</dbReference>
<reference evidence="3" key="2">
    <citation type="submission" date="2025-08" db="UniProtKB">
        <authorList>
            <consortium name="Ensembl"/>
        </authorList>
    </citation>
    <scope>IDENTIFICATION</scope>
</reference>
<dbReference type="Pfam" id="PF08487">
    <property type="entry name" value="VIT"/>
    <property type="match status" value="1"/>
</dbReference>
<dbReference type="SUPFAM" id="SSF53300">
    <property type="entry name" value="vWA-like"/>
    <property type="match status" value="1"/>
</dbReference>
<organism evidence="3 4">
    <name type="scientific">Lates calcarifer</name>
    <name type="common">Barramundi</name>
    <name type="synonym">Holocentrus calcarifer</name>
    <dbReference type="NCBI Taxonomy" id="8187"/>
    <lineage>
        <taxon>Eukaryota</taxon>
        <taxon>Metazoa</taxon>
        <taxon>Chordata</taxon>
        <taxon>Craniata</taxon>
        <taxon>Vertebrata</taxon>
        <taxon>Euteleostomi</taxon>
        <taxon>Actinopterygii</taxon>
        <taxon>Neopterygii</taxon>
        <taxon>Teleostei</taxon>
        <taxon>Neoteleostei</taxon>
        <taxon>Acanthomorphata</taxon>
        <taxon>Carangaria</taxon>
        <taxon>Carangaria incertae sedis</taxon>
        <taxon>Centropomidae</taxon>
        <taxon>Lates</taxon>
    </lineage>
</organism>
<sequence>MMNCCGLITTQKEPVPLKSIEVQLEVRDHVATVVSTLNYENKEDKPLEAVFVFPLPGDAAVCHFSATIGQTQIVAEVKEKQQAREEYDDALSSGQQAFLLEESEQSPDIFSLSVGSLPPGESASIRLEYVIELAVQADDGLRFCLPAVLNPRYEPQERVGSGVQVTSVPASLVPYSLSFSARVSSPRPVSKVESSCSLDPLQYLNTEQTQATVKLAAGHKFDRDVELLIYYKDAHQPTAVVEAGQASAKPGTLMGDPVVMLSLYPEFPQSVMSSVASCGEFVLLLDRSGSMDCLTNDSEGQETRISSARDTLLLLLKSLPMGCYFNIYSFGDSYEHIFPKSVEYSEKTLEEALKKVEEMQADLGGTEILEPLKHIYSQPCIPNQPRQLFVFTDGEVCNTKEVINLVKKNSGSHRCFSFGIGEGSSSALINGLAKEGGGHAQFITGTDRMQPKVMQSLRFALQPAVEDISVTWDLPKGVSVTALSPPITTLFQGQRSLIYAQLTGQVGAAPSHSETPLVSLSGLKNINNSLLLSSVCRLTVHRLGARTLIRSLEMEETDDKGQHDEGVKKKVVELSVQSGVSSSFTSFIAVNKGNNEPIEGPLVRRDVPIACELEKFTRIMKFCSFEELFKSDLRARESGFNVPKQPHKDPLLQLVSLQKASGCWLLDPALAAALGKTSEEVEKPKPSAVSSLWATILALIWLHGFKMDTKEEWELLAMKAVSWLRLCYKEKNRLLFCTFDIAVYLKLLTNIKVESLDLKLDSNKRLTYFPMQCLRTQSEKSW</sequence>
<dbReference type="Pfam" id="PF13768">
    <property type="entry name" value="VWA_3"/>
    <property type="match status" value="1"/>
</dbReference>
<evidence type="ECO:0000259" key="1">
    <source>
        <dbReference type="PROSITE" id="PS50234"/>
    </source>
</evidence>
<dbReference type="STRING" id="8187.ENSLCAP00010015289"/>
<reference evidence="3" key="3">
    <citation type="submission" date="2025-09" db="UniProtKB">
        <authorList>
            <consortium name="Ensembl"/>
        </authorList>
    </citation>
    <scope>IDENTIFICATION</scope>
</reference>
<dbReference type="SMART" id="SM00609">
    <property type="entry name" value="VIT"/>
    <property type="match status" value="1"/>
</dbReference>
<evidence type="ECO:0000313" key="3">
    <source>
        <dbReference type="Ensembl" id="ENSLCAP00010015289.1"/>
    </source>
</evidence>
<name>A0A4W6CS10_LATCA</name>
<dbReference type="InParanoid" id="A0A4W6CS10"/>
<feature type="domain" description="VWFA" evidence="1">
    <location>
        <begin position="280"/>
        <end position="457"/>
    </location>
</feature>
<protein>
    <recommendedName>
        <fullName evidence="5">von Willebrand factor A domain-containing protein 5A-like</fullName>
    </recommendedName>
</protein>
<dbReference type="Proteomes" id="UP000314980">
    <property type="component" value="Unassembled WGS sequence"/>
</dbReference>
<dbReference type="InterPro" id="IPR036465">
    <property type="entry name" value="vWFA_dom_sf"/>
</dbReference>
<proteinExistence type="predicted"/>
<reference evidence="4" key="1">
    <citation type="submission" date="2015-09" db="EMBL/GenBank/DDBJ databases">
        <authorList>
            <person name="Sai Rama Sridatta P."/>
        </authorList>
    </citation>
    <scope>NUCLEOTIDE SEQUENCE [LARGE SCALE GENOMIC DNA]</scope>
</reference>
<dbReference type="PROSITE" id="PS51468">
    <property type="entry name" value="VIT"/>
    <property type="match status" value="1"/>
</dbReference>
<dbReference type="PANTHER" id="PTHR45737:SF6">
    <property type="entry name" value="VON WILLEBRAND FACTOR A DOMAIN-CONTAINING PROTEIN 5A"/>
    <property type="match status" value="1"/>
</dbReference>
<dbReference type="AlphaFoldDB" id="A0A4W6CS10"/>
<feature type="domain" description="VIT" evidence="2">
    <location>
        <begin position="1"/>
        <end position="131"/>
    </location>
</feature>
<dbReference type="GeneTree" id="ENSGT00940000162662"/>
<dbReference type="Gene3D" id="3.40.50.410">
    <property type="entry name" value="von Willebrand factor, type A domain"/>
    <property type="match status" value="1"/>
</dbReference>
<keyword evidence="4" id="KW-1185">Reference proteome</keyword>
<dbReference type="PROSITE" id="PS50234">
    <property type="entry name" value="VWFA"/>
    <property type="match status" value="1"/>
</dbReference>
<dbReference type="Ensembl" id="ENSLCAT00010015609.1">
    <property type="protein sequence ID" value="ENSLCAP00010015289.1"/>
    <property type="gene ID" value="ENSLCAG00010007139.1"/>
</dbReference>
<accession>A0A4W6CS10</accession>